<name>A0A8X6W5A0_TRICX</name>
<evidence type="ECO:0000313" key="1">
    <source>
        <dbReference type="EMBL" id="GFY28330.1"/>
    </source>
</evidence>
<protein>
    <submittedName>
        <fullName evidence="1">Uncharacterized protein</fullName>
    </submittedName>
</protein>
<reference evidence="1" key="1">
    <citation type="submission" date="2020-08" db="EMBL/GenBank/DDBJ databases">
        <title>Multicomponent nature underlies the extraordinary mechanical properties of spider dragline silk.</title>
        <authorList>
            <person name="Kono N."/>
            <person name="Nakamura H."/>
            <person name="Mori M."/>
            <person name="Yoshida Y."/>
            <person name="Ohtoshi R."/>
            <person name="Malay A.D."/>
            <person name="Moran D.A.P."/>
            <person name="Tomita M."/>
            <person name="Numata K."/>
            <person name="Arakawa K."/>
        </authorList>
    </citation>
    <scope>NUCLEOTIDE SEQUENCE</scope>
</reference>
<gene>
    <name evidence="1" type="ORF">TNCV_4396621</name>
</gene>
<sequence length="106" mass="12235">MVPFRSILKILKRSKFIALEPIYTVDLVEQIQQLLSNLDPRDIPTFETFANSEPVDVFHDYLDQDASKRKGAFIQAVWTVIDKPRLKLDGQSMVPRLLPPGLNWLK</sequence>
<evidence type="ECO:0000313" key="2">
    <source>
        <dbReference type="Proteomes" id="UP000887159"/>
    </source>
</evidence>
<comment type="caution">
    <text evidence="1">The sequence shown here is derived from an EMBL/GenBank/DDBJ whole genome shotgun (WGS) entry which is preliminary data.</text>
</comment>
<dbReference type="AlphaFoldDB" id="A0A8X6W5A0"/>
<accession>A0A8X6W5A0</accession>
<dbReference type="EMBL" id="BMAU01021383">
    <property type="protein sequence ID" value="GFY28330.1"/>
    <property type="molecule type" value="Genomic_DNA"/>
</dbReference>
<keyword evidence="2" id="KW-1185">Reference proteome</keyword>
<organism evidence="1 2">
    <name type="scientific">Trichonephila clavipes</name>
    <name type="common">Golden silk orbweaver</name>
    <name type="synonym">Nephila clavipes</name>
    <dbReference type="NCBI Taxonomy" id="2585209"/>
    <lineage>
        <taxon>Eukaryota</taxon>
        <taxon>Metazoa</taxon>
        <taxon>Ecdysozoa</taxon>
        <taxon>Arthropoda</taxon>
        <taxon>Chelicerata</taxon>
        <taxon>Arachnida</taxon>
        <taxon>Araneae</taxon>
        <taxon>Araneomorphae</taxon>
        <taxon>Entelegynae</taxon>
        <taxon>Araneoidea</taxon>
        <taxon>Nephilidae</taxon>
        <taxon>Trichonephila</taxon>
    </lineage>
</organism>
<proteinExistence type="predicted"/>
<dbReference type="Proteomes" id="UP000887159">
    <property type="component" value="Unassembled WGS sequence"/>
</dbReference>